<reference evidence="2" key="1">
    <citation type="submission" date="2022-01" db="EMBL/GenBank/DDBJ databases">
        <title>Genome Sequence Resource for Two Populations of Ditylenchus destructor, the Migratory Endoparasitic Phytonematode.</title>
        <authorList>
            <person name="Zhang H."/>
            <person name="Lin R."/>
            <person name="Xie B."/>
        </authorList>
    </citation>
    <scope>NUCLEOTIDE SEQUENCE</scope>
    <source>
        <strain evidence="2">BazhouSP</strain>
    </source>
</reference>
<proteinExistence type="predicted"/>
<keyword evidence="3" id="KW-1185">Reference proteome</keyword>
<dbReference type="Proteomes" id="UP001201812">
    <property type="component" value="Unassembled WGS sequence"/>
</dbReference>
<gene>
    <name evidence="2" type="ORF">DdX_18549</name>
</gene>
<comment type="caution">
    <text evidence="2">The sequence shown here is derived from an EMBL/GenBank/DDBJ whole genome shotgun (WGS) entry which is preliminary data.</text>
</comment>
<feature type="chain" id="PRO_5042107296" evidence="1">
    <location>
        <begin position="18"/>
        <end position="209"/>
    </location>
</feature>
<sequence length="209" mass="24042">MPLSILIFAAIFSFCLAEEAQNIDFNKRVREADEKFVKWAMTEVVHFTIPLQILGIDKDLLEDWVEDAKDKHMEMYIDELASIVYDAIGAVESLIPFKPVLDEYIKTAKLIGPPEVRNLRYVGEEKDFEANRRQFGKMFRAHIETLLMPKVKTGSHDGVMESHVPDVVKIRHFVDKHWTRHGRKNTTVETPDAEKTKWTTVRAGSGSEL</sequence>
<organism evidence="2 3">
    <name type="scientific">Ditylenchus destructor</name>
    <dbReference type="NCBI Taxonomy" id="166010"/>
    <lineage>
        <taxon>Eukaryota</taxon>
        <taxon>Metazoa</taxon>
        <taxon>Ecdysozoa</taxon>
        <taxon>Nematoda</taxon>
        <taxon>Chromadorea</taxon>
        <taxon>Rhabditida</taxon>
        <taxon>Tylenchina</taxon>
        <taxon>Tylenchomorpha</taxon>
        <taxon>Sphaerularioidea</taxon>
        <taxon>Anguinidae</taxon>
        <taxon>Anguininae</taxon>
        <taxon>Ditylenchus</taxon>
    </lineage>
</organism>
<evidence type="ECO:0000256" key="1">
    <source>
        <dbReference type="SAM" id="SignalP"/>
    </source>
</evidence>
<keyword evidence="1" id="KW-0732">Signal</keyword>
<accession>A0AAD4QY64</accession>
<feature type="signal peptide" evidence="1">
    <location>
        <begin position="1"/>
        <end position="17"/>
    </location>
</feature>
<evidence type="ECO:0000313" key="2">
    <source>
        <dbReference type="EMBL" id="KAI1697333.1"/>
    </source>
</evidence>
<dbReference type="EMBL" id="JAKKPZ010000273">
    <property type="protein sequence ID" value="KAI1697333.1"/>
    <property type="molecule type" value="Genomic_DNA"/>
</dbReference>
<dbReference type="AlphaFoldDB" id="A0AAD4QY64"/>
<protein>
    <submittedName>
        <fullName evidence="2">Uncharacterized protein</fullName>
    </submittedName>
</protein>
<name>A0AAD4QY64_9BILA</name>
<evidence type="ECO:0000313" key="3">
    <source>
        <dbReference type="Proteomes" id="UP001201812"/>
    </source>
</evidence>